<dbReference type="InterPro" id="IPR013087">
    <property type="entry name" value="Znf_C2H2_type"/>
</dbReference>
<dbReference type="Gene3D" id="3.30.160.60">
    <property type="entry name" value="Classic Zinc Finger"/>
    <property type="match status" value="1"/>
</dbReference>
<dbReference type="Proteomes" id="UP000256645">
    <property type="component" value="Unassembled WGS sequence"/>
</dbReference>
<comment type="caution">
    <text evidence="3">The sequence shown here is derived from an EMBL/GenBank/DDBJ whole genome shotgun (WGS) entry which is preliminary data.</text>
</comment>
<dbReference type="OrthoDB" id="3463188at2759"/>
<gene>
    <name evidence="3" type="ORF">BP6252_01641</name>
</gene>
<keyword evidence="4" id="KW-1185">Reference proteome</keyword>
<accession>A0A3D8STH5</accession>
<sequence length="219" mass="23806">MSTPLGDFSGGESTNRYPCEVRGCNVTCARAADVKRHHATKHGGPKTKCGIDGCAFEHPRPDKLKLHKLKEHATPNDVTSAGPAGSSSSLERALPYRPAAEHQIALQTPRYPPSSLPTSPIVECVCGGLYTTFMADQNDLTWSTTNAGMQNIGMAFMDTTTQLQNNGYAALRSGYMAWDPFSRRWYPATSPMVLQPIPAEETEEAEGYPRGLHSAADDY</sequence>
<dbReference type="SMART" id="SM00355">
    <property type="entry name" value="ZnF_C2H2"/>
    <property type="match status" value="2"/>
</dbReference>
<name>A0A3D8STH5_9HELO</name>
<protein>
    <recommendedName>
        <fullName evidence="2">C2H2-type domain-containing protein</fullName>
    </recommendedName>
</protein>
<feature type="domain" description="C2H2-type" evidence="2">
    <location>
        <begin position="19"/>
        <end position="42"/>
    </location>
</feature>
<dbReference type="EMBL" id="PDLM01000001">
    <property type="protein sequence ID" value="RDW89609.1"/>
    <property type="molecule type" value="Genomic_DNA"/>
</dbReference>
<evidence type="ECO:0000256" key="1">
    <source>
        <dbReference type="SAM" id="MobiDB-lite"/>
    </source>
</evidence>
<evidence type="ECO:0000313" key="3">
    <source>
        <dbReference type="EMBL" id="RDW89609.1"/>
    </source>
</evidence>
<feature type="region of interest" description="Disordered" evidence="1">
    <location>
        <begin position="200"/>
        <end position="219"/>
    </location>
</feature>
<dbReference type="AlphaFoldDB" id="A0A3D8STH5"/>
<organism evidence="3 4">
    <name type="scientific">Coleophoma cylindrospora</name>
    <dbReference type="NCBI Taxonomy" id="1849047"/>
    <lineage>
        <taxon>Eukaryota</taxon>
        <taxon>Fungi</taxon>
        <taxon>Dikarya</taxon>
        <taxon>Ascomycota</taxon>
        <taxon>Pezizomycotina</taxon>
        <taxon>Leotiomycetes</taxon>
        <taxon>Helotiales</taxon>
        <taxon>Dermateaceae</taxon>
        <taxon>Coleophoma</taxon>
    </lineage>
</organism>
<reference evidence="3 4" key="1">
    <citation type="journal article" date="2018" name="IMA Fungus">
        <title>IMA Genome-F 9: Draft genome sequence of Annulohypoxylon stygium, Aspergillus mulundensis, Berkeleyomyces basicola (syn. Thielaviopsis basicola), Ceratocystis smalleyi, two Cercospora beticola strains, Coleophoma cylindrospora, Fusarium fracticaudum, Phialophora cf. hyalina, and Morchella septimelata.</title>
        <authorList>
            <person name="Wingfield B.D."/>
            <person name="Bills G.F."/>
            <person name="Dong Y."/>
            <person name="Huang W."/>
            <person name="Nel W.J."/>
            <person name="Swalarsk-Parry B.S."/>
            <person name="Vaghefi N."/>
            <person name="Wilken P.M."/>
            <person name="An Z."/>
            <person name="de Beer Z.W."/>
            <person name="De Vos L."/>
            <person name="Chen L."/>
            <person name="Duong T.A."/>
            <person name="Gao Y."/>
            <person name="Hammerbacher A."/>
            <person name="Kikkert J.R."/>
            <person name="Li Y."/>
            <person name="Li H."/>
            <person name="Li K."/>
            <person name="Li Q."/>
            <person name="Liu X."/>
            <person name="Ma X."/>
            <person name="Naidoo K."/>
            <person name="Pethybridge S.J."/>
            <person name="Sun J."/>
            <person name="Steenkamp E.T."/>
            <person name="van der Nest M.A."/>
            <person name="van Wyk S."/>
            <person name="Wingfield M.J."/>
            <person name="Xiong C."/>
            <person name="Yue Q."/>
            <person name="Zhang X."/>
        </authorList>
    </citation>
    <scope>NUCLEOTIDE SEQUENCE [LARGE SCALE GENOMIC DNA]</scope>
    <source>
        <strain evidence="3 4">BP6252</strain>
    </source>
</reference>
<evidence type="ECO:0000313" key="4">
    <source>
        <dbReference type="Proteomes" id="UP000256645"/>
    </source>
</evidence>
<dbReference type="PROSITE" id="PS00028">
    <property type="entry name" value="ZINC_FINGER_C2H2_1"/>
    <property type="match status" value="1"/>
</dbReference>
<proteinExistence type="predicted"/>
<evidence type="ECO:0000259" key="2">
    <source>
        <dbReference type="PROSITE" id="PS00028"/>
    </source>
</evidence>